<evidence type="ECO:0000313" key="2">
    <source>
        <dbReference type="EMBL" id="ORC93576.1"/>
    </source>
</evidence>
<proteinExistence type="predicted"/>
<protein>
    <submittedName>
        <fullName evidence="2">Uncharacterized protein</fullName>
    </submittedName>
</protein>
<evidence type="ECO:0000256" key="1">
    <source>
        <dbReference type="SAM" id="MobiDB-lite"/>
    </source>
</evidence>
<name>A0A1X0P9I7_9TRYP</name>
<dbReference type="RefSeq" id="XP_028887642.1">
    <property type="nucleotide sequence ID" value="XM_029021134.1"/>
</dbReference>
<dbReference type="OrthoDB" id="10572881at2759"/>
<dbReference type="AlphaFoldDB" id="A0A1X0P9I7"/>
<comment type="caution">
    <text evidence="2">The sequence shown here is derived from an EMBL/GenBank/DDBJ whole genome shotgun (WGS) entry which is preliminary data.</text>
</comment>
<feature type="region of interest" description="Disordered" evidence="1">
    <location>
        <begin position="1"/>
        <end position="64"/>
    </location>
</feature>
<reference evidence="2 3" key="1">
    <citation type="submission" date="2017-03" db="EMBL/GenBank/DDBJ databases">
        <title>An alternative strategy for trypanosome survival in the mammalian bloodstream revealed through genome and transcriptome analysis of the ubiquitous bovine parasite Trypanosoma (Megatrypanum) theileri.</title>
        <authorList>
            <person name="Kelly S."/>
            <person name="Ivens A."/>
            <person name="Mott A."/>
            <person name="O'Neill E."/>
            <person name="Emms D."/>
            <person name="Macleod O."/>
            <person name="Voorheis P."/>
            <person name="Matthews J."/>
            <person name="Matthews K."/>
            <person name="Carrington M."/>
        </authorList>
    </citation>
    <scope>NUCLEOTIDE SEQUENCE [LARGE SCALE GENOMIC DNA]</scope>
    <source>
        <strain evidence="2">Edinburgh</strain>
    </source>
</reference>
<keyword evidence="3" id="KW-1185">Reference proteome</keyword>
<sequence length="173" mass="20146">MNTLQPPSREAGWMSTLPERIDEKYNPRPFTSVPFDLFTHQENKPTRNSSTIAQHDKEKNTFKPTNWDTKNIIGVRPRSTVKSDESEEQRKMLTLYMHSYRSLSLTCKERAAQLEKVDAERKLQLKEMADFSEDICAKLDKVQALEREIDSALAEEMETNKWLKEKAKQIGLL</sequence>
<gene>
    <name evidence="2" type="ORF">TM35_000014530</name>
</gene>
<dbReference type="VEuPathDB" id="TriTrypDB:TM35_000014530"/>
<dbReference type="Proteomes" id="UP000192257">
    <property type="component" value="Unassembled WGS sequence"/>
</dbReference>
<accession>A0A1X0P9I7</accession>
<organism evidence="2 3">
    <name type="scientific">Trypanosoma theileri</name>
    <dbReference type="NCBI Taxonomy" id="67003"/>
    <lineage>
        <taxon>Eukaryota</taxon>
        <taxon>Discoba</taxon>
        <taxon>Euglenozoa</taxon>
        <taxon>Kinetoplastea</taxon>
        <taxon>Metakinetoplastina</taxon>
        <taxon>Trypanosomatida</taxon>
        <taxon>Trypanosomatidae</taxon>
        <taxon>Trypanosoma</taxon>
    </lineage>
</organism>
<dbReference type="EMBL" id="NBCO01000001">
    <property type="protein sequence ID" value="ORC93576.1"/>
    <property type="molecule type" value="Genomic_DNA"/>
</dbReference>
<dbReference type="GeneID" id="39980914"/>
<evidence type="ECO:0000313" key="3">
    <source>
        <dbReference type="Proteomes" id="UP000192257"/>
    </source>
</evidence>